<dbReference type="GO" id="GO:0015628">
    <property type="term" value="P:protein secretion by the type II secretion system"/>
    <property type="evidence" value="ECO:0007669"/>
    <property type="project" value="TreeGrafter"/>
</dbReference>
<dbReference type="AlphaFoldDB" id="A0A9D2JNS9"/>
<dbReference type="Pfam" id="PF12836">
    <property type="entry name" value="HHH_3"/>
    <property type="match status" value="1"/>
</dbReference>
<dbReference type="InterPro" id="IPR051675">
    <property type="entry name" value="Endo/Exo/Phosphatase_dom_1"/>
</dbReference>
<dbReference type="Gene3D" id="1.10.150.280">
    <property type="entry name" value="AF1531-like domain"/>
    <property type="match status" value="1"/>
</dbReference>
<gene>
    <name evidence="2" type="ORF">H9724_05980</name>
</gene>
<dbReference type="GO" id="GO:0015627">
    <property type="term" value="C:type II protein secretion system complex"/>
    <property type="evidence" value="ECO:0007669"/>
    <property type="project" value="TreeGrafter"/>
</dbReference>
<comment type="caution">
    <text evidence="2">The sequence shown here is derived from an EMBL/GenBank/DDBJ whole genome shotgun (WGS) entry which is preliminary data.</text>
</comment>
<dbReference type="Proteomes" id="UP000824105">
    <property type="component" value="Unassembled WGS sequence"/>
</dbReference>
<dbReference type="EMBL" id="DXBF01000054">
    <property type="protein sequence ID" value="HIZ62300.1"/>
    <property type="molecule type" value="Genomic_DNA"/>
</dbReference>
<dbReference type="InterPro" id="IPR004509">
    <property type="entry name" value="Competence_ComEA_HhH"/>
</dbReference>
<reference evidence="2" key="2">
    <citation type="submission" date="2021-04" db="EMBL/GenBank/DDBJ databases">
        <authorList>
            <person name="Gilroy R."/>
        </authorList>
    </citation>
    <scope>NUCLEOTIDE SEQUENCE</scope>
    <source>
        <strain evidence="2">CHK188-11489</strain>
    </source>
</reference>
<proteinExistence type="predicted"/>
<organism evidence="2 3">
    <name type="scientific">Candidatus Gemmiger avistercoris</name>
    <dbReference type="NCBI Taxonomy" id="2838606"/>
    <lineage>
        <taxon>Bacteria</taxon>
        <taxon>Bacillati</taxon>
        <taxon>Bacillota</taxon>
        <taxon>Clostridia</taxon>
        <taxon>Eubacteriales</taxon>
        <taxon>Gemmiger</taxon>
    </lineage>
</organism>
<dbReference type="NCBIfam" id="TIGR00426">
    <property type="entry name" value="competence protein ComEA helix-hairpin-helix repeat region"/>
    <property type="match status" value="1"/>
</dbReference>
<dbReference type="SUPFAM" id="SSF47781">
    <property type="entry name" value="RuvA domain 2-like"/>
    <property type="match status" value="1"/>
</dbReference>
<keyword evidence="2" id="KW-0238">DNA-binding</keyword>
<reference evidence="2" key="1">
    <citation type="journal article" date="2021" name="PeerJ">
        <title>Extensive microbial diversity within the chicken gut microbiome revealed by metagenomics and culture.</title>
        <authorList>
            <person name="Gilroy R."/>
            <person name="Ravi A."/>
            <person name="Getino M."/>
            <person name="Pursley I."/>
            <person name="Horton D.L."/>
            <person name="Alikhan N.F."/>
            <person name="Baker D."/>
            <person name="Gharbi K."/>
            <person name="Hall N."/>
            <person name="Watson M."/>
            <person name="Adriaenssens E.M."/>
            <person name="Foster-Nyarko E."/>
            <person name="Jarju S."/>
            <person name="Secka A."/>
            <person name="Antonio M."/>
            <person name="Oren A."/>
            <person name="Chaudhuri R.R."/>
            <person name="La Ragione R."/>
            <person name="Hildebrand F."/>
            <person name="Pallen M.J."/>
        </authorList>
    </citation>
    <scope>NUCLEOTIDE SEQUENCE</scope>
    <source>
        <strain evidence="2">CHK188-11489</strain>
    </source>
</reference>
<dbReference type="PANTHER" id="PTHR21180">
    <property type="entry name" value="ENDONUCLEASE/EXONUCLEASE/PHOSPHATASE FAMILY DOMAIN-CONTAINING PROTEIN 1"/>
    <property type="match status" value="1"/>
</dbReference>
<evidence type="ECO:0000256" key="1">
    <source>
        <dbReference type="SAM" id="MobiDB-lite"/>
    </source>
</evidence>
<name>A0A9D2JNS9_9FIRM</name>
<evidence type="ECO:0000313" key="3">
    <source>
        <dbReference type="Proteomes" id="UP000824105"/>
    </source>
</evidence>
<evidence type="ECO:0000313" key="2">
    <source>
        <dbReference type="EMBL" id="HIZ62300.1"/>
    </source>
</evidence>
<dbReference type="GO" id="GO:0003677">
    <property type="term" value="F:DNA binding"/>
    <property type="evidence" value="ECO:0007669"/>
    <property type="project" value="UniProtKB-KW"/>
</dbReference>
<protein>
    <submittedName>
        <fullName evidence="2">ComEA family DNA-binding protein</fullName>
    </submittedName>
</protein>
<dbReference type="PANTHER" id="PTHR21180:SF32">
    <property type="entry name" value="ENDONUCLEASE_EXONUCLEASE_PHOSPHATASE FAMILY DOMAIN-CONTAINING PROTEIN 1"/>
    <property type="match status" value="1"/>
</dbReference>
<sequence length="110" mass="11431">MWGALFLIAPIWQFRAPAAPYQPPASTQDEPTQADDAAGPVNVNTADAEALAELPGIGPAKAAAIIAYREEHGPFASLAELDEVKGISARMTESWAGLATVGTQESPGTK</sequence>
<feature type="region of interest" description="Disordered" evidence="1">
    <location>
        <begin position="19"/>
        <end position="40"/>
    </location>
</feature>
<dbReference type="InterPro" id="IPR010994">
    <property type="entry name" value="RuvA_2-like"/>
</dbReference>
<accession>A0A9D2JNS9</accession>